<reference evidence="1 2" key="1">
    <citation type="submission" date="2019-12" db="EMBL/GenBank/DDBJ databases">
        <authorList>
            <person name="Li C."/>
            <person name="Zhao J."/>
        </authorList>
    </citation>
    <scope>NUCLEOTIDE SEQUENCE [LARGE SCALE GENOMIC DNA]</scope>
    <source>
        <strain evidence="1 2">NEAU-DD11</strain>
    </source>
</reference>
<proteinExistence type="predicted"/>
<protein>
    <submittedName>
        <fullName evidence="1">Isocitrate lyase/phosphoenolpyruvate mutase family protein</fullName>
    </submittedName>
</protein>
<dbReference type="Gene3D" id="3.20.20.60">
    <property type="entry name" value="Phosphoenolpyruvate-binding domains"/>
    <property type="match status" value="1"/>
</dbReference>
<dbReference type="InterPro" id="IPR039556">
    <property type="entry name" value="ICL/PEPM"/>
</dbReference>
<dbReference type="GO" id="GO:0016829">
    <property type="term" value="F:lyase activity"/>
    <property type="evidence" value="ECO:0007669"/>
    <property type="project" value="UniProtKB-KW"/>
</dbReference>
<name>A0A7X3G020_9BURK</name>
<dbReference type="Proteomes" id="UP000443353">
    <property type="component" value="Unassembled WGS sequence"/>
</dbReference>
<accession>A0A7X3G020</accession>
<dbReference type="PANTHER" id="PTHR42905">
    <property type="entry name" value="PHOSPHOENOLPYRUVATE CARBOXYLASE"/>
    <property type="match status" value="1"/>
</dbReference>
<evidence type="ECO:0000313" key="2">
    <source>
        <dbReference type="Proteomes" id="UP000443353"/>
    </source>
</evidence>
<sequence>MSDQILKARALRALHTPGAPLVLFNCWDAGSAQAVAAAGARAIATASWAVAAANGYDDGEQLPLDLAIANIARIARAVTLPVTVDLERGYGATPTGVADTVAQAIRAGAVGCNLEDGSAAGGLRDPGEQALRLQAARDAADRLDVPLFINARTDGFLLTAPFGHDDALLDATLARARVYAAHGADGLFVPGLVDAALIERLVQASPLPVNLMATAGTPSLATLRALGVARLSHGPGPYLQAMRALEDAARGGAA</sequence>
<dbReference type="RefSeq" id="WP_160409155.1">
    <property type="nucleotide sequence ID" value="NZ_WSES01000004.1"/>
</dbReference>
<organism evidence="1 2">
    <name type="scientific">Massilia cellulosiltytica</name>
    <dbReference type="NCBI Taxonomy" id="2683234"/>
    <lineage>
        <taxon>Bacteria</taxon>
        <taxon>Pseudomonadati</taxon>
        <taxon>Pseudomonadota</taxon>
        <taxon>Betaproteobacteria</taxon>
        <taxon>Burkholderiales</taxon>
        <taxon>Oxalobacteraceae</taxon>
        <taxon>Telluria group</taxon>
        <taxon>Massilia</taxon>
    </lineage>
</organism>
<keyword evidence="1" id="KW-0456">Lyase</keyword>
<evidence type="ECO:0000313" key="1">
    <source>
        <dbReference type="EMBL" id="MVW60955.1"/>
    </source>
</evidence>
<comment type="caution">
    <text evidence="1">The sequence shown here is derived from an EMBL/GenBank/DDBJ whole genome shotgun (WGS) entry which is preliminary data.</text>
</comment>
<dbReference type="Pfam" id="PF13714">
    <property type="entry name" value="PEP_mutase"/>
    <property type="match status" value="1"/>
</dbReference>
<keyword evidence="1" id="KW-0670">Pyruvate</keyword>
<dbReference type="AlphaFoldDB" id="A0A7X3G020"/>
<dbReference type="InterPro" id="IPR040442">
    <property type="entry name" value="Pyrv_kinase-like_dom_sf"/>
</dbReference>
<dbReference type="EMBL" id="WSES01000004">
    <property type="protein sequence ID" value="MVW60955.1"/>
    <property type="molecule type" value="Genomic_DNA"/>
</dbReference>
<dbReference type="SUPFAM" id="SSF51621">
    <property type="entry name" value="Phosphoenolpyruvate/pyruvate domain"/>
    <property type="match status" value="1"/>
</dbReference>
<dbReference type="CDD" id="cd00377">
    <property type="entry name" value="ICL_PEPM"/>
    <property type="match status" value="1"/>
</dbReference>
<dbReference type="PANTHER" id="PTHR42905:SF16">
    <property type="entry name" value="CARBOXYPHOSPHONOENOLPYRUVATE PHOSPHONOMUTASE-LIKE PROTEIN (AFU_ORTHOLOGUE AFUA_5G07230)"/>
    <property type="match status" value="1"/>
</dbReference>
<keyword evidence="2" id="KW-1185">Reference proteome</keyword>
<dbReference type="InterPro" id="IPR015813">
    <property type="entry name" value="Pyrv/PenolPyrv_kinase-like_dom"/>
</dbReference>
<gene>
    <name evidence="1" type="ORF">GPY61_13555</name>
</gene>